<accession>A0ABX4H0S1</accession>
<proteinExistence type="predicted"/>
<dbReference type="RefSeq" id="WP_095220255.1">
    <property type="nucleotide sequence ID" value="NZ_NPBJ01000010.1"/>
</dbReference>
<organism evidence="1 2">
    <name type="scientific">Terribacillus saccharophilus</name>
    <dbReference type="NCBI Taxonomy" id="361277"/>
    <lineage>
        <taxon>Bacteria</taxon>
        <taxon>Bacillati</taxon>
        <taxon>Bacillota</taxon>
        <taxon>Bacilli</taxon>
        <taxon>Bacillales</taxon>
        <taxon>Bacillaceae</taxon>
        <taxon>Terribacillus</taxon>
    </lineage>
</organism>
<dbReference type="EMBL" id="NPBJ01000010">
    <property type="protein sequence ID" value="PAE00737.1"/>
    <property type="molecule type" value="Genomic_DNA"/>
</dbReference>
<sequence length="243" mass="28884">MYYVDESGSIPSFKPSHPKNRHFLIAFIHTDNQKALEKVHRRSLKNVKKYFPHLFDHNNELKASLAPPFIKEYLISRIINKTDTKFGYMLVDNFKIKEQFRKYKSRSFNYLLKLVMTSHNYGACCTDSLILNIDNRNSKITNLDSLEDHLYEELVLKHELTDEVTVNYLESHNEINVQVADLIANTVFQYYKYRNYRFRYELIDPSNCTRCPDSYIHLYQLIKENFFFVQEFPGGRSKNPIAI</sequence>
<evidence type="ECO:0008006" key="3">
    <source>
        <dbReference type="Google" id="ProtNLM"/>
    </source>
</evidence>
<protein>
    <recommendedName>
        <fullName evidence="3">DUF3800 domain-containing protein</fullName>
    </recommendedName>
</protein>
<gene>
    <name evidence="1" type="ORF">CHH48_05520</name>
</gene>
<evidence type="ECO:0000313" key="1">
    <source>
        <dbReference type="EMBL" id="PAE00737.1"/>
    </source>
</evidence>
<dbReference type="Proteomes" id="UP000216852">
    <property type="component" value="Unassembled WGS sequence"/>
</dbReference>
<comment type="caution">
    <text evidence="1">The sequence shown here is derived from an EMBL/GenBank/DDBJ whole genome shotgun (WGS) entry which is preliminary data.</text>
</comment>
<keyword evidence="2" id="KW-1185">Reference proteome</keyword>
<dbReference type="InterPro" id="IPR024524">
    <property type="entry name" value="DUF3800"/>
</dbReference>
<reference evidence="1 2" key="1">
    <citation type="submission" date="2017-07" db="EMBL/GenBank/DDBJ databases">
        <title>Isolation and whole genome analysis of endospore-forming bacteria from heroin.</title>
        <authorList>
            <person name="Kalinowski J."/>
            <person name="Ahrens B."/>
            <person name="Al-Dilaimi A."/>
            <person name="Winkler A."/>
            <person name="Wibberg D."/>
            <person name="Schleenbecker U."/>
            <person name="Ruckert C."/>
            <person name="Wolfel R."/>
            <person name="Grass G."/>
        </authorList>
    </citation>
    <scope>NUCLEOTIDE SEQUENCE [LARGE SCALE GENOMIC DNA]</scope>
    <source>
        <strain evidence="1 2">7517-1</strain>
    </source>
</reference>
<evidence type="ECO:0000313" key="2">
    <source>
        <dbReference type="Proteomes" id="UP000216852"/>
    </source>
</evidence>
<name>A0ABX4H0S1_9BACI</name>
<dbReference type="Pfam" id="PF12686">
    <property type="entry name" value="DUF3800"/>
    <property type="match status" value="1"/>
</dbReference>